<dbReference type="AlphaFoldDB" id="A0AAV1WLE4"/>
<dbReference type="PANTHER" id="PTHR18952">
    <property type="entry name" value="CARBONIC ANHYDRASE"/>
    <property type="match status" value="1"/>
</dbReference>
<gene>
    <name evidence="6" type="ORF">LLUT_LOCUS11153</name>
</gene>
<evidence type="ECO:0000313" key="6">
    <source>
        <dbReference type="EMBL" id="CAL0310093.1"/>
    </source>
</evidence>
<comment type="function">
    <text evidence="1">Reversible hydration of carbon dioxide.</text>
</comment>
<sequence length="290" mass="32922">MALHAFIQSPFHNLKSNIEITMTIPTIYNFFSLLLLMLILSSSLTNSSPDEEFSYIKGSAKGPENWGNINPKWRVCGNGKLQSPIDLVDKGVQVSPKLDKLKRYYKPVPAVLKNMGHAIMVQWKGDAGQFIIDGIRYNLLQYHWHTPSEHTFNGSIYDLELHAFHQSSKGEMAVIGVWYKIGRPDPLLSKLLTHIKSLKEQDINLGVINPKDIMFEGTSYYRYVGSLTTPPCTEGVSWTMVKKVRTVSVEQLNALKAAVHRGFEQNARPTHVLNGRQVYLYSPQDEKEFK</sequence>
<dbReference type="GO" id="GO:0006730">
    <property type="term" value="P:one-carbon metabolic process"/>
    <property type="evidence" value="ECO:0007669"/>
    <property type="project" value="TreeGrafter"/>
</dbReference>
<dbReference type="InterPro" id="IPR001148">
    <property type="entry name" value="CA_dom"/>
</dbReference>
<dbReference type="SUPFAM" id="SSF51069">
    <property type="entry name" value="Carbonic anhydrase"/>
    <property type="match status" value="1"/>
</dbReference>
<dbReference type="PANTHER" id="PTHR18952:SF271">
    <property type="entry name" value="ALPHA CARBONIC ANHYDRASE 4-RELATED"/>
    <property type="match status" value="1"/>
</dbReference>
<dbReference type="InterPro" id="IPR036398">
    <property type="entry name" value="CA_dom_sf"/>
</dbReference>
<organism evidence="6 7">
    <name type="scientific">Lupinus luteus</name>
    <name type="common">European yellow lupine</name>
    <dbReference type="NCBI Taxonomy" id="3873"/>
    <lineage>
        <taxon>Eukaryota</taxon>
        <taxon>Viridiplantae</taxon>
        <taxon>Streptophyta</taxon>
        <taxon>Embryophyta</taxon>
        <taxon>Tracheophyta</taxon>
        <taxon>Spermatophyta</taxon>
        <taxon>Magnoliopsida</taxon>
        <taxon>eudicotyledons</taxon>
        <taxon>Gunneridae</taxon>
        <taxon>Pentapetalae</taxon>
        <taxon>rosids</taxon>
        <taxon>fabids</taxon>
        <taxon>Fabales</taxon>
        <taxon>Fabaceae</taxon>
        <taxon>Papilionoideae</taxon>
        <taxon>50 kb inversion clade</taxon>
        <taxon>genistoids sensu lato</taxon>
        <taxon>core genistoids</taxon>
        <taxon>Genisteae</taxon>
        <taxon>Lupinus</taxon>
    </lineage>
</organism>
<comment type="subcellular location">
    <subcellularLocation>
        <location evidence="2">Plastid</location>
        <location evidence="2">Chloroplast stroma</location>
    </subcellularLocation>
</comment>
<comment type="caution">
    <text evidence="6">The sequence shown here is derived from an EMBL/GenBank/DDBJ whole genome shotgun (WGS) entry which is preliminary data.</text>
</comment>
<dbReference type="PROSITE" id="PS51144">
    <property type="entry name" value="ALPHA_CA_2"/>
    <property type="match status" value="1"/>
</dbReference>
<comment type="similarity">
    <text evidence="3">Belongs to the alpha-class carbonic anhydrase family.</text>
</comment>
<evidence type="ECO:0000256" key="2">
    <source>
        <dbReference type="ARBA" id="ARBA00004470"/>
    </source>
</evidence>
<keyword evidence="7" id="KW-1185">Reference proteome</keyword>
<evidence type="ECO:0000256" key="1">
    <source>
        <dbReference type="ARBA" id="ARBA00002904"/>
    </source>
</evidence>
<comment type="catalytic activity">
    <reaction evidence="4">
        <text>hydrogencarbonate + H(+) = CO2 + H2O</text>
        <dbReference type="Rhea" id="RHEA:10748"/>
        <dbReference type="ChEBI" id="CHEBI:15377"/>
        <dbReference type="ChEBI" id="CHEBI:15378"/>
        <dbReference type="ChEBI" id="CHEBI:16526"/>
        <dbReference type="ChEBI" id="CHEBI:17544"/>
        <dbReference type="EC" id="4.2.1.1"/>
    </reaction>
</comment>
<evidence type="ECO:0000313" key="7">
    <source>
        <dbReference type="Proteomes" id="UP001497480"/>
    </source>
</evidence>
<dbReference type="GO" id="GO:0009570">
    <property type="term" value="C:chloroplast stroma"/>
    <property type="evidence" value="ECO:0007669"/>
    <property type="project" value="UniProtKB-SubCell"/>
</dbReference>
<dbReference type="SMART" id="SM01057">
    <property type="entry name" value="Carb_anhydrase"/>
    <property type="match status" value="1"/>
</dbReference>
<dbReference type="CDD" id="cd03124">
    <property type="entry name" value="alpha_CA_prokaryotic_like"/>
    <property type="match status" value="1"/>
</dbReference>
<dbReference type="EMBL" id="CAXHTB010000007">
    <property type="protein sequence ID" value="CAL0310093.1"/>
    <property type="molecule type" value="Genomic_DNA"/>
</dbReference>
<evidence type="ECO:0000259" key="5">
    <source>
        <dbReference type="PROSITE" id="PS51144"/>
    </source>
</evidence>
<feature type="domain" description="Alpha-carbonic anhydrase" evidence="5">
    <location>
        <begin position="51"/>
        <end position="282"/>
    </location>
</feature>
<name>A0AAV1WLE4_LUPLU</name>
<dbReference type="GO" id="GO:0004089">
    <property type="term" value="F:carbonate dehydratase activity"/>
    <property type="evidence" value="ECO:0007669"/>
    <property type="project" value="UniProtKB-EC"/>
</dbReference>
<protein>
    <recommendedName>
        <fullName evidence="5">Alpha-carbonic anhydrase domain-containing protein</fullName>
    </recommendedName>
</protein>
<reference evidence="6 7" key="1">
    <citation type="submission" date="2024-03" db="EMBL/GenBank/DDBJ databases">
        <authorList>
            <person name="Martinez-Hernandez J."/>
        </authorList>
    </citation>
    <scope>NUCLEOTIDE SEQUENCE [LARGE SCALE GENOMIC DNA]</scope>
</reference>
<evidence type="ECO:0000256" key="3">
    <source>
        <dbReference type="ARBA" id="ARBA00006365"/>
    </source>
</evidence>
<evidence type="ECO:0000256" key="4">
    <source>
        <dbReference type="ARBA" id="ARBA00048348"/>
    </source>
</evidence>
<accession>A0AAV1WLE4</accession>
<dbReference type="Gene3D" id="3.10.200.10">
    <property type="entry name" value="Alpha carbonic anhydrase"/>
    <property type="match status" value="1"/>
</dbReference>
<proteinExistence type="inferred from homology"/>
<dbReference type="Pfam" id="PF00194">
    <property type="entry name" value="Carb_anhydrase"/>
    <property type="match status" value="1"/>
</dbReference>
<dbReference type="InterPro" id="IPR023561">
    <property type="entry name" value="Carbonic_anhydrase_a-class"/>
</dbReference>
<dbReference type="Proteomes" id="UP001497480">
    <property type="component" value="Unassembled WGS sequence"/>
</dbReference>
<dbReference type="InterPro" id="IPR041891">
    <property type="entry name" value="Alpha_CA_prokaryot-like"/>
</dbReference>
<dbReference type="GO" id="GO:0008270">
    <property type="term" value="F:zinc ion binding"/>
    <property type="evidence" value="ECO:0007669"/>
    <property type="project" value="InterPro"/>
</dbReference>